<protein>
    <submittedName>
        <fullName evidence="2">Uncharacterized protein</fullName>
    </submittedName>
</protein>
<evidence type="ECO:0000313" key="2">
    <source>
        <dbReference type="EMBL" id="JAE15924.1"/>
    </source>
</evidence>
<organism evidence="2">
    <name type="scientific">Arundo donax</name>
    <name type="common">Giant reed</name>
    <name type="synonym">Donax arundinaceus</name>
    <dbReference type="NCBI Taxonomy" id="35708"/>
    <lineage>
        <taxon>Eukaryota</taxon>
        <taxon>Viridiplantae</taxon>
        <taxon>Streptophyta</taxon>
        <taxon>Embryophyta</taxon>
        <taxon>Tracheophyta</taxon>
        <taxon>Spermatophyta</taxon>
        <taxon>Magnoliopsida</taxon>
        <taxon>Liliopsida</taxon>
        <taxon>Poales</taxon>
        <taxon>Poaceae</taxon>
        <taxon>PACMAD clade</taxon>
        <taxon>Arundinoideae</taxon>
        <taxon>Arundineae</taxon>
        <taxon>Arundo</taxon>
    </lineage>
</organism>
<keyword evidence="1" id="KW-0732">Signal</keyword>
<name>A0A0A9FXG3_ARUDO</name>
<dbReference type="EMBL" id="GBRH01181972">
    <property type="protein sequence ID" value="JAE15924.1"/>
    <property type="molecule type" value="Transcribed_RNA"/>
</dbReference>
<feature type="chain" id="PRO_5012113439" evidence="1">
    <location>
        <begin position="16"/>
        <end position="33"/>
    </location>
</feature>
<dbReference type="AlphaFoldDB" id="A0A0A9FXG3"/>
<accession>A0A0A9FXG3</accession>
<proteinExistence type="predicted"/>
<feature type="signal peptide" evidence="1">
    <location>
        <begin position="1"/>
        <end position="15"/>
    </location>
</feature>
<sequence length="33" mass="4016">MLFIYLFFCFTLLFSDDTIVPVRFLCFYRLPAC</sequence>
<reference evidence="2" key="2">
    <citation type="journal article" date="2015" name="Data Brief">
        <title>Shoot transcriptome of the giant reed, Arundo donax.</title>
        <authorList>
            <person name="Barrero R.A."/>
            <person name="Guerrero F.D."/>
            <person name="Moolhuijzen P."/>
            <person name="Goolsby J.A."/>
            <person name="Tidwell J."/>
            <person name="Bellgard S.E."/>
            <person name="Bellgard M.I."/>
        </authorList>
    </citation>
    <scope>NUCLEOTIDE SEQUENCE</scope>
    <source>
        <tissue evidence="2">Shoot tissue taken approximately 20 cm above the soil surface</tissue>
    </source>
</reference>
<reference evidence="2" key="1">
    <citation type="submission" date="2014-09" db="EMBL/GenBank/DDBJ databases">
        <authorList>
            <person name="Magalhaes I.L.F."/>
            <person name="Oliveira U."/>
            <person name="Santos F.R."/>
            <person name="Vidigal T.H.D.A."/>
            <person name="Brescovit A.D."/>
            <person name="Santos A.J."/>
        </authorList>
    </citation>
    <scope>NUCLEOTIDE SEQUENCE</scope>
    <source>
        <tissue evidence="2">Shoot tissue taken approximately 20 cm above the soil surface</tissue>
    </source>
</reference>
<evidence type="ECO:0000256" key="1">
    <source>
        <dbReference type="SAM" id="SignalP"/>
    </source>
</evidence>